<comment type="caution">
    <text evidence="3">The sequence shown here is derived from an EMBL/GenBank/DDBJ whole genome shotgun (WGS) entry which is preliminary data.</text>
</comment>
<evidence type="ECO:0000313" key="3">
    <source>
        <dbReference type="EMBL" id="KAG7177949.1"/>
    </source>
</evidence>
<name>A0A8J5NEC5_HOMAM</name>
<evidence type="ECO:0000313" key="4">
    <source>
        <dbReference type="Proteomes" id="UP000747542"/>
    </source>
</evidence>
<proteinExistence type="predicted"/>
<dbReference type="AlphaFoldDB" id="A0A8J5NEC5"/>
<feature type="compositionally biased region" description="Polar residues" evidence="1">
    <location>
        <begin position="187"/>
        <end position="199"/>
    </location>
</feature>
<gene>
    <name evidence="3" type="ORF">Hamer_G021899</name>
</gene>
<reference evidence="3" key="1">
    <citation type="journal article" date="2021" name="Sci. Adv.">
        <title>The American lobster genome reveals insights on longevity, neural, and immune adaptations.</title>
        <authorList>
            <person name="Polinski J.M."/>
            <person name="Zimin A.V."/>
            <person name="Clark K.F."/>
            <person name="Kohn A.B."/>
            <person name="Sadowski N."/>
            <person name="Timp W."/>
            <person name="Ptitsyn A."/>
            <person name="Khanna P."/>
            <person name="Romanova D.Y."/>
            <person name="Williams P."/>
            <person name="Greenwood S.J."/>
            <person name="Moroz L.L."/>
            <person name="Walt D.R."/>
            <person name="Bodnar A.G."/>
        </authorList>
    </citation>
    <scope>NUCLEOTIDE SEQUENCE</scope>
    <source>
        <strain evidence="3">GMGI-L3</strain>
    </source>
</reference>
<feature type="chain" id="PRO_5035216338" description="Secreted protein" evidence="2">
    <location>
        <begin position="23"/>
        <end position="242"/>
    </location>
</feature>
<keyword evidence="4" id="KW-1185">Reference proteome</keyword>
<dbReference type="EMBL" id="JAHLQT010000907">
    <property type="protein sequence ID" value="KAG7177949.1"/>
    <property type="molecule type" value="Genomic_DNA"/>
</dbReference>
<evidence type="ECO:0000256" key="2">
    <source>
        <dbReference type="SAM" id="SignalP"/>
    </source>
</evidence>
<accession>A0A8J5NEC5</accession>
<organism evidence="3 4">
    <name type="scientific">Homarus americanus</name>
    <name type="common">American lobster</name>
    <dbReference type="NCBI Taxonomy" id="6706"/>
    <lineage>
        <taxon>Eukaryota</taxon>
        <taxon>Metazoa</taxon>
        <taxon>Ecdysozoa</taxon>
        <taxon>Arthropoda</taxon>
        <taxon>Crustacea</taxon>
        <taxon>Multicrustacea</taxon>
        <taxon>Malacostraca</taxon>
        <taxon>Eumalacostraca</taxon>
        <taxon>Eucarida</taxon>
        <taxon>Decapoda</taxon>
        <taxon>Pleocyemata</taxon>
        <taxon>Astacidea</taxon>
        <taxon>Nephropoidea</taxon>
        <taxon>Nephropidae</taxon>
        <taxon>Homarus</taxon>
    </lineage>
</organism>
<feature type="signal peptide" evidence="2">
    <location>
        <begin position="1"/>
        <end position="22"/>
    </location>
</feature>
<evidence type="ECO:0000256" key="1">
    <source>
        <dbReference type="SAM" id="MobiDB-lite"/>
    </source>
</evidence>
<sequence length="242" mass="26492">MYLRSLLCPVVALVIFLSLVTAPWSNPEVCGSPQDPTRNIQGDTLCDPDRILSRMEYTEMAKKLKKCREDAGTDTHVIVFLAANASFPDDSGKGDKIARVNTSSGERLLKKVVTSYDLTNKSPVILVVAVKEPFQTPTASFRHGVISPPTPVKSSSYIDYKLPTLICFIKARRSRFKNAPPPRPQGTERSNPGRTNANPLSGDMHELTTLSYRTTEHVLLGTTDITAVASHSCASTDNLLSM</sequence>
<protein>
    <recommendedName>
        <fullName evidence="5">Secreted protein</fullName>
    </recommendedName>
</protein>
<evidence type="ECO:0008006" key="5">
    <source>
        <dbReference type="Google" id="ProtNLM"/>
    </source>
</evidence>
<feature type="region of interest" description="Disordered" evidence="1">
    <location>
        <begin position="176"/>
        <end position="203"/>
    </location>
</feature>
<dbReference type="Proteomes" id="UP000747542">
    <property type="component" value="Unassembled WGS sequence"/>
</dbReference>
<keyword evidence="2" id="KW-0732">Signal</keyword>